<protein>
    <recommendedName>
        <fullName evidence="4">Lipoprotein</fullName>
    </recommendedName>
</protein>
<evidence type="ECO:0000313" key="3">
    <source>
        <dbReference type="Proteomes" id="UP000464374"/>
    </source>
</evidence>
<feature type="chain" id="PRO_5026761663" description="Lipoprotein" evidence="1">
    <location>
        <begin position="31"/>
        <end position="156"/>
    </location>
</feature>
<feature type="signal peptide" evidence="1">
    <location>
        <begin position="1"/>
        <end position="30"/>
    </location>
</feature>
<name>A0A6P1Y3D3_9SPIR</name>
<dbReference type="AlphaFoldDB" id="A0A6P1Y3D3"/>
<evidence type="ECO:0000256" key="1">
    <source>
        <dbReference type="SAM" id="SignalP"/>
    </source>
</evidence>
<dbReference type="RefSeq" id="WP_162664621.1">
    <property type="nucleotide sequence ID" value="NZ_CP048020.1"/>
</dbReference>
<proteinExistence type="predicted"/>
<dbReference type="KEGG" id="trz:GWP43_13760"/>
<dbReference type="EMBL" id="CP048020">
    <property type="protein sequence ID" value="QHX44347.1"/>
    <property type="molecule type" value="Genomic_DNA"/>
</dbReference>
<evidence type="ECO:0008006" key="4">
    <source>
        <dbReference type="Google" id="ProtNLM"/>
    </source>
</evidence>
<dbReference type="Proteomes" id="UP000464374">
    <property type="component" value="Chromosome"/>
</dbReference>
<accession>A0A6P1Y3D3</accession>
<reference evidence="2 3" key="1">
    <citation type="submission" date="2020-01" db="EMBL/GenBank/DDBJ databases">
        <title>Complete genome sequence of a human oral phylogroup 1 Treponema sp. strain ATCC 700766, originally isolated from periodontitis dental plaque.</title>
        <authorList>
            <person name="Chan Y."/>
            <person name="Huo Y.-B."/>
            <person name="Yu X.-L."/>
            <person name="Zeng H."/>
            <person name="Leung W.-K."/>
            <person name="Watt R.M."/>
        </authorList>
    </citation>
    <scope>NUCLEOTIDE SEQUENCE [LARGE SCALE GENOMIC DNA]</scope>
    <source>
        <strain evidence="2 3">OMZ 804</strain>
    </source>
</reference>
<evidence type="ECO:0000313" key="2">
    <source>
        <dbReference type="EMBL" id="QHX44347.1"/>
    </source>
</evidence>
<keyword evidence="1" id="KW-0732">Signal</keyword>
<sequence>MKLLRNAKRIALGFLVTACLVCLFSCQTMGSTSKKGPHAASEDTHKNARIYHAMAEGVTKQCPIEVDEATTLTKLEYKEDQHALAYTYLFSGGVYEDMDKQTWAIVEKTAEGMLKEKLKTNQMIYQIRKDKVTLIYIYTDKNGKELFSVIIHPGEY</sequence>
<gene>
    <name evidence="2" type="ORF">GWP43_13760</name>
</gene>
<organism evidence="2 3">
    <name type="scientific">Treponema vincentii</name>
    <dbReference type="NCBI Taxonomy" id="69710"/>
    <lineage>
        <taxon>Bacteria</taxon>
        <taxon>Pseudomonadati</taxon>
        <taxon>Spirochaetota</taxon>
        <taxon>Spirochaetia</taxon>
        <taxon>Spirochaetales</taxon>
        <taxon>Treponemataceae</taxon>
        <taxon>Treponema</taxon>
    </lineage>
</organism>